<comment type="similarity">
    <text evidence="1 2">Belongs to the dTDP-4-dehydrorhamnose reductase family.</text>
</comment>
<dbReference type="InterPro" id="IPR036291">
    <property type="entry name" value="NAD(P)-bd_dom_sf"/>
</dbReference>
<keyword evidence="2" id="KW-0560">Oxidoreductase</keyword>
<comment type="pathway">
    <text evidence="2">Carbohydrate biosynthesis; dTDP-L-rhamnose biosynthesis.</text>
</comment>
<dbReference type="InterPro" id="IPR029903">
    <property type="entry name" value="RmlD-like-bd"/>
</dbReference>
<dbReference type="EC" id="1.1.1.133" evidence="2"/>
<accession>A0A0G1QVK0</accession>
<dbReference type="Gene3D" id="3.40.50.720">
    <property type="entry name" value="NAD(P)-binding Rossmann-like Domain"/>
    <property type="match status" value="1"/>
</dbReference>
<dbReference type="UniPathway" id="UPA00124"/>
<organism evidence="4 5">
    <name type="scientific">Candidatus Nomurabacteria bacterium GW2011_GWA1_46_11</name>
    <dbReference type="NCBI Taxonomy" id="1618732"/>
    <lineage>
        <taxon>Bacteria</taxon>
        <taxon>Candidatus Nomuraibacteriota</taxon>
    </lineage>
</organism>
<evidence type="ECO:0000313" key="4">
    <source>
        <dbReference type="EMBL" id="KKU21833.1"/>
    </source>
</evidence>
<proteinExistence type="inferred from homology"/>
<comment type="function">
    <text evidence="2">Catalyzes the reduction of dTDP-6-deoxy-L-lyxo-4-hexulose to yield dTDP-L-rhamnose.</text>
</comment>
<dbReference type="PANTHER" id="PTHR10491:SF4">
    <property type="entry name" value="METHIONINE ADENOSYLTRANSFERASE 2 SUBUNIT BETA"/>
    <property type="match status" value="1"/>
</dbReference>
<protein>
    <recommendedName>
        <fullName evidence="2">dTDP-4-dehydrorhamnose reductase</fullName>
        <ecNumber evidence="2">1.1.1.133</ecNumber>
    </recommendedName>
</protein>
<evidence type="ECO:0000259" key="3">
    <source>
        <dbReference type="Pfam" id="PF04321"/>
    </source>
</evidence>
<evidence type="ECO:0000256" key="2">
    <source>
        <dbReference type="RuleBase" id="RU364082"/>
    </source>
</evidence>
<comment type="caution">
    <text evidence="4">The sequence shown here is derived from an EMBL/GenBank/DDBJ whole genome shotgun (WGS) entry which is preliminary data.</text>
</comment>
<reference evidence="4 5" key="1">
    <citation type="journal article" date="2015" name="Nature">
        <title>rRNA introns, odd ribosomes, and small enigmatic genomes across a large radiation of phyla.</title>
        <authorList>
            <person name="Brown C.T."/>
            <person name="Hug L.A."/>
            <person name="Thomas B.C."/>
            <person name="Sharon I."/>
            <person name="Castelle C.J."/>
            <person name="Singh A."/>
            <person name="Wilkins M.J."/>
            <person name="Williams K.H."/>
            <person name="Banfield J.F."/>
        </authorList>
    </citation>
    <scope>NUCLEOTIDE SEQUENCE [LARGE SCALE GENOMIC DNA]</scope>
</reference>
<dbReference type="Pfam" id="PF04321">
    <property type="entry name" value="RmlD_sub_bind"/>
    <property type="match status" value="1"/>
</dbReference>
<dbReference type="GO" id="GO:0005829">
    <property type="term" value="C:cytosol"/>
    <property type="evidence" value="ECO:0007669"/>
    <property type="project" value="TreeGrafter"/>
</dbReference>
<dbReference type="GO" id="GO:0019305">
    <property type="term" value="P:dTDP-rhamnose biosynthetic process"/>
    <property type="evidence" value="ECO:0007669"/>
    <property type="project" value="UniProtKB-UniPathway"/>
</dbReference>
<dbReference type="EMBL" id="LCLS01000011">
    <property type="protein sequence ID" value="KKU21833.1"/>
    <property type="molecule type" value="Genomic_DNA"/>
</dbReference>
<dbReference type="SUPFAM" id="SSF51735">
    <property type="entry name" value="NAD(P)-binding Rossmann-fold domains"/>
    <property type="match status" value="1"/>
</dbReference>
<dbReference type="PANTHER" id="PTHR10491">
    <property type="entry name" value="DTDP-4-DEHYDRORHAMNOSE REDUCTASE"/>
    <property type="match status" value="1"/>
</dbReference>
<dbReference type="Proteomes" id="UP000034107">
    <property type="component" value="Unassembled WGS sequence"/>
</dbReference>
<evidence type="ECO:0000313" key="5">
    <source>
        <dbReference type="Proteomes" id="UP000034107"/>
    </source>
</evidence>
<evidence type="ECO:0000256" key="1">
    <source>
        <dbReference type="ARBA" id="ARBA00010944"/>
    </source>
</evidence>
<dbReference type="AlphaFoldDB" id="A0A0G1QVK0"/>
<gene>
    <name evidence="4" type="ORF">UX31_C0011G0025</name>
</gene>
<dbReference type="GO" id="GO:0008831">
    <property type="term" value="F:dTDP-4-dehydrorhamnose reductase activity"/>
    <property type="evidence" value="ECO:0007669"/>
    <property type="project" value="UniProtKB-EC"/>
</dbReference>
<sequence>MKYLVTGGHGKLGTELCPLIDCIAPHHHEMDILSPEQVDYFMAREDIDAVIHLAAITSRKAAEDDKSESYKVNVVGTRTVAESAARHNKKIIYISTEIVFDGSRGDYKEEDSTSPRDWYAFTKYAGELEVQKATDNNLIVRTTFRPSNWGFPTAYTNVWTTGDYVDVIASEIALALKLNLGDLIHIGTPKKTWFELAIRRNPDVKPEEFPDQTFLRRDLNIGKWEAVKASHGK</sequence>
<name>A0A0G1QVK0_9BACT</name>
<dbReference type="InterPro" id="IPR005913">
    <property type="entry name" value="dTDP_dehydrorham_reduct"/>
</dbReference>
<feature type="domain" description="RmlD-like substrate binding" evidence="3">
    <location>
        <begin position="1"/>
        <end position="143"/>
    </location>
</feature>
<keyword evidence="2" id="KW-0521">NADP</keyword>